<dbReference type="InterPro" id="IPR014720">
    <property type="entry name" value="dsRBD_dom"/>
</dbReference>
<dbReference type="GO" id="GO:0006397">
    <property type="term" value="P:mRNA processing"/>
    <property type="evidence" value="ECO:0007669"/>
    <property type="project" value="UniProtKB-UniRule"/>
</dbReference>
<evidence type="ECO:0000313" key="14">
    <source>
        <dbReference type="Proteomes" id="UP000449092"/>
    </source>
</evidence>
<dbReference type="CDD" id="cd00593">
    <property type="entry name" value="RIBOc"/>
    <property type="match status" value="1"/>
</dbReference>
<dbReference type="GO" id="GO:0008033">
    <property type="term" value="P:tRNA processing"/>
    <property type="evidence" value="ECO:0007669"/>
    <property type="project" value="UniProtKB-KW"/>
</dbReference>
<dbReference type="Gene3D" id="3.30.160.20">
    <property type="match status" value="1"/>
</dbReference>
<comment type="subunit">
    <text evidence="9">Homodimer.</text>
</comment>
<dbReference type="Gene3D" id="1.10.1520.10">
    <property type="entry name" value="Ribonuclease III domain"/>
    <property type="match status" value="1"/>
</dbReference>
<gene>
    <name evidence="9 13" type="primary">rnc</name>
    <name evidence="13" type="ORF">F4X82_00945</name>
</gene>
<evidence type="ECO:0000256" key="3">
    <source>
        <dbReference type="ARBA" id="ARBA00022552"/>
    </source>
</evidence>
<dbReference type="Pfam" id="PF14622">
    <property type="entry name" value="Ribonucleas_3_3"/>
    <property type="match status" value="1"/>
</dbReference>
<dbReference type="GO" id="GO:0003725">
    <property type="term" value="F:double-stranded RNA binding"/>
    <property type="evidence" value="ECO:0007669"/>
    <property type="project" value="TreeGrafter"/>
</dbReference>
<evidence type="ECO:0000256" key="5">
    <source>
        <dbReference type="ARBA" id="ARBA00022722"/>
    </source>
</evidence>
<dbReference type="EC" id="3.1.26.3" evidence="9"/>
<evidence type="ECO:0000256" key="1">
    <source>
        <dbReference type="ARBA" id="ARBA00000109"/>
    </source>
</evidence>
<comment type="similarity">
    <text evidence="2">Belongs to the ribonuclease III family.</text>
</comment>
<proteinExistence type="inferred from homology"/>
<dbReference type="PANTHER" id="PTHR11207:SF0">
    <property type="entry name" value="RIBONUCLEASE 3"/>
    <property type="match status" value="1"/>
</dbReference>
<evidence type="ECO:0000256" key="2">
    <source>
        <dbReference type="ARBA" id="ARBA00010183"/>
    </source>
</evidence>
<accession>A0A845D9A0</accession>
<dbReference type="GO" id="GO:0006364">
    <property type="term" value="P:rRNA processing"/>
    <property type="evidence" value="ECO:0007669"/>
    <property type="project" value="UniProtKB-UniRule"/>
</dbReference>
<dbReference type="HAMAP" id="MF_00104">
    <property type="entry name" value="RNase_III"/>
    <property type="match status" value="1"/>
</dbReference>
<keyword evidence="3 9" id="KW-0698">rRNA processing</keyword>
<feature type="domain" description="RNase III" evidence="12">
    <location>
        <begin position="5"/>
        <end position="134"/>
    </location>
</feature>
<reference evidence="13 14" key="1">
    <citation type="submission" date="2019-09" db="EMBL/GenBank/DDBJ databases">
        <title>Characterisation of the sponge microbiome using genome-centric metagenomics.</title>
        <authorList>
            <person name="Engelberts J.P."/>
            <person name="Robbins S.J."/>
            <person name="De Goeij J.M."/>
            <person name="Aranda M."/>
            <person name="Bell S.C."/>
            <person name="Webster N.S."/>
        </authorList>
    </citation>
    <scope>NUCLEOTIDE SEQUENCE [LARGE SCALE GENOMIC DNA]</scope>
    <source>
        <strain evidence="13">SB0662_bin_43</strain>
    </source>
</reference>
<dbReference type="PROSITE" id="PS50137">
    <property type="entry name" value="DS_RBD"/>
    <property type="match status" value="1"/>
</dbReference>
<dbReference type="PROSITE" id="PS50142">
    <property type="entry name" value="RNASE_3_2"/>
    <property type="match status" value="1"/>
</dbReference>
<feature type="binding site" evidence="9">
    <location>
        <position position="47"/>
    </location>
    <ligand>
        <name>Mg(2+)</name>
        <dbReference type="ChEBI" id="CHEBI:18420"/>
    </ligand>
</feature>
<dbReference type="InterPro" id="IPR036389">
    <property type="entry name" value="RNase_III_sf"/>
</dbReference>
<dbReference type="GO" id="GO:0005737">
    <property type="term" value="C:cytoplasm"/>
    <property type="evidence" value="ECO:0007669"/>
    <property type="project" value="UniProtKB-SubCell"/>
</dbReference>
<keyword evidence="9" id="KW-0699">rRNA-binding</keyword>
<protein>
    <recommendedName>
        <fullName evidence="9">Ribonuclease 3</fullName>
        <ecNumber evidence="9">3.1.26.3</ecNumber>
    </recommendedName>
    <alternativeName>
        <fullName evidence="9">Ribonuclease III</fullName>
        <shortName evidence="9">RNase III</shortName>
    </alternativeName>
</protein>
<dbReference type="NCBIfam" id="TIGR02191">
    <property type="entry name" value="RNaseIII"/>
    <property type="match status" value="1"/>
</dbReference>
<keyword evidence="8 9" id="KW-0694">RNA-binding</keyword>
<keyword evidence="9" id="KW-0479">Metal-binding</keyword>
<feature type="domain" description="DRBM" evidence="11">
    <location>
        <begin position="161"/>
        <end position="230"/>
    </location>
</feature>
<comment type="catalytic activity">
    <reaction evidence="1 9">
        <text>Endonucleolytic cleavage to 5'-phosphomonoester.</text>
        <dbReference type="EC" id="3.1.26.3"/>
    </reaction>
</comment>
<dbReference type="SUPFAM" id="SSF69065">
    <property type="entry name" value="RNase III domain-like"/>
    <property type="match status" value="1"/>
</dbReference>
<evidence type="ECO:0000256" key="6">
    <source>
        <dbReference type="ARBA" id="ARBA00022759"/>
    </source>
</evidence>
<dbReference type="SMART" id="SM00535">
    <property type="entry name" value="RIBOc"/>
    <property type="match status" value="1"/>
</dbReference>
<evidence type="ECO:0000256" key="9">
    <source>
        <dbReference type="HAMAP-Rule" id="MF_00104"/>
    </source>
</evidence>
<evidence type="ECO:0000256" key="8">
    <source>
        <dbReference type="ARBA" id="ARBA00022884"/>
    </source>
</evidence>
<comment type="subcellular location">
    <subcellularLocation>
        <location evidence="9">Cytoplasm</location>
    </subcellularLocation>
</comment>
<dbReference type="PANTHER" id="PTHR11207">
    <property type="entry name" value="RIBONUCLEASE III"/>
    <property type="match status" value="1"/>
</dbReference>
<keyword evidence="5 9" id="KW-0540">Nuclease</keyword>
<feature type="region of interest" description="Disordered" evidence="10">
    <location>
        <begin position="209"/>
        <end position="230"/>
    </location>
</feature>
<evidence type="ECO:0000259" key="11">
    <source>
        <dbReference type="PROSITE" id="PS50137"/>
    </source>
</evidence>
<comment type="caution">
    <text evidence="13">The sequence shown here is derived from an EMBL/GenBank/DDBJ whole genome shotgun (WGS) entry which is preliminary data.</text>
</comment>
<dbReference type="CDD" id="cd10845">
    <property type="entry name" value="DSRM_RNAse_III_family"/>
    <property type="match status" value="1"/>
</dbReference>
<evidence type="ECO:0000256" key="7">
    <source>
        <dbReference type="ARBA" id="ARBA00022801"/>
    </source>
</evidence>
<feature type="binding site" evidence="9">
    <location>
        <position position="120"/>
    </location>
    <ligand>
        <name>Mg(2+)</name>
        <dbReference type="ChEBI" id="CHEBI:18420"/>
    </ligand>
</feature>
<dbReference type="FunFam" id="1.10.1520.10:FF:000001">
    <property type="entry name" value="Ribonuclease 3"/>
    <property type="match status" value="1"/>
</dbReference>
<keyword evidence="9" id="KW-0963">Cytoplasm</keyword>
<comment type="function">
    <text evidence="9">Digests double-stranded RNA. Involved in the processing of primary rRNA transcript to yield the immediate precursors to the large and small rRNAs (23S and 16S). Processes some mRNAs, and tRNAs when they are encoded in the rRNA operon. Processes pre-crRNA and tracrRNA of type II CRISPR loci if present in the organism.</text>
</comment>
<dbReference type="Proteomes" id="UP000449092">
    <property type="component" value="Unassembled WGS sequence"/>
</dbReference>
<feature type="binding site" evidence="9">
    <location>
        <position position="123"/>
    </location>
    <ligand>
        <name>Mg(2+)</name>
        <dbReference type="ChEBI" id="CHEBI:18420"/>
    </ligand>
</feature>
<dbReference type="GO" id="GO:0004525">
    <property type="term" value="F:ribonuclease III activity"/>
    <property type="evidence" value="ECO:0007669"/>
    <property type="project" value="UniProtKB-UniRule"/>
</dbReference>
<feature type="active site" evidence="9">
    <location>
        <position position="123"/>
    </location>
</feature>
<evidence type="ECO:0000256" key="10">
    <source>
        <dbReference type="SAM" id="MobiDB-lite"/>
    </source>
</evidence>
<dbReference type="GO" id="GO:0010468">
    <property type="term" value="P:regulation of gene expression"/>
    <property type="evidence" value="ECO:0007669"/>
    <property type="project" value="TreeGrafter"/>
</dbReference>
<dbReference type="GO" id="GO:0019843">
    <property type="term" value="F:rRNA binding"/>
    <property type="evidence" value="ECO:0007669"/>
    <property type="project" value="UniProtKB-KW"/>
</dbReference>
<keyword evidence="7 9" id="KW-0378">Hydrolase</keyword>
<comment type="cofactor">
    <cofactor evidence="9">
        <name>Mg(2+)</name>
        <dbReference type="ChEBI" id="CHEBI:18420"/>
    </cofactor>
</comment>
<dbReference type="AlphaFoldDB" id="A0A845D9A0"/>
<dbReference type="InterPro" id="IPR011907">
    <property type="entry name" value="RNase_III"/>
</dbReference>
<organism evidence="13 14">
    <name type="scientific">Candidatus Spechtbacteria bacterium SB0662_bin_43</name>
    <dbReference type="NCBI Taxonomy" id="2604897"/>
    <lineage>
        <taxon>Bacteria</taxon>
        <taxon>Candidatus Spechtiibacteriota</taxon>
    </lineage>
</organism>
<keyword evidence="9" id="KW-0460">Magnesium</keyword>
<dbReference type="Pfam" id="PF00035">
    <property type="entry name" value="dsrm"/>
    <property type="match status" value="1"/>
</dbReference>
<dbReference type="InterPro" id="IPR000999">
    <property type="entry name" value="RNase_III_dom"/>
</dbReference>
<keyword evidence="9" id="KW-0819">tRNA processing</keyword>
<sequence>MKHDFSALEKKVSVSFKDKDLLKKAFVHRSYINEHPEFEMGHNERLEFLGDAVLELVVTEYLFRHHHNAEGDLTAYRASLVNSKMLARVGSDLDFNNYLLLSKGEAKDIDGRARSFIIADAVEAFIGAMHLDQGFDVAKRFITDHVIIHLDEVLEKKLYQDPKSALQEKAQERKSVTPRYEVLRETGPDHEKTFCVGVYFESILVAEGQGSNKQEAEEDAAKKALQKNNW</sequence>
<dbReference type="SUPFAM" id="SSF54768">
    <property type="entry name" value="dsRNA-binding domain-like"/>
    <property type="match status" value="1"/>
</dbReference>
<dbReference type="GO" id="GO:0046872">
    <property type="term" value="F:metal ion binding"/>
    <property type="evidence" value="ECO:0007669"/>
    <property type="project" value="UniProtKB-KW"/>
</dbReference>
<feature type="active site" evidence="9">
    <location>
        <position position="51"/>
    </location>
</feature>
<dbReference type="EMBL" id="VXOY01000010">
    <property type="protein sequence ID" value="MYE38072.1"/>
    <property type="molecule type" value="Genomic_DNA"/>
</dbReference>
<name>A0A845D9A0_9BACT</name>
<dbReference type="SMART" id="SM00358">
    <property type="entry name" value="DSRM"/>
    <property type="match status" value="1"/>
</dbReference>
<evidence type="ECO:0000259" key="12">
    <source>
        <dbReference type="PROSITE" id="PS50142"/>
    </source>
</evidence>
<evidence type="ECO:0000313" key="13">
    <source>
        <dbReference type="EMBL" id="MYE38072.1"/>
    </source>
</evidence>
<dbReference type="PROSITE" id="PS00517">
    <property type="entry name" value="RNASE_3_1"/>
    <property type="match status" value="1"/>
</dbReference>
<keyword evidence="4 9" id="KW-0507">mRNA processing</keyword>
<evidence type="ECO:0000256" key="4">
    <source>
        <dbReference type="ARBA" id="ARBA00022664"/>
    </source>
</evidence>
<keyword evidence="6 9" id="KW-0255">Endonuclease</keyword>